<evidence type="ECO:0000313" key="2">
    <source>
        <dbReference type="EMBL" id="CAA9490169.1"/>
    </source>
</evidence>
<dbReference type="AlphaFoldDB" id="A0A6J4SA67"/>
<keyword evidence="2" id="KW-0670">Pyruvate</keyword>
<feature type="compositionally biased region" description="Basic and acidic residues" evidence="1">
    <location>
        <begin position="41"/>
        <end position="69"/>
    </location>
</feature>
<dbReference type="GO" id="GO:0004739">
    <property type="term" value="F:pyruvate dehydrogenase (acetyl-transferring) activity"/>
    <property type="evidence" value="ECO:0007669"/>
    <property type="project" value="UniProtKB-EC"/>
</dbReference>
<name>A0A6J4SA67_9SPHN</name>
<feature type="non-terminal residue" evidence="2">
    <location>
        <position position="167"/>
    </location>
</feature>
<gene>
    <name evidence="2" type="ORF">AVDCRST_MAG91-500</name>
</gene>
<feature type="compositionally biased region" description="Basic and acidic residues" evidence="1">
    <location>
        <begin position="128"/>
        <end position="140"/>
    </location>
</feature>
<keyword evidence="2" id="KW-0560">Oxidoreductase</keyword>
<dbReference type="EC" id="1.2.4.1" evidence="2"/>
<feature type="non-terminal residue" evidence="2">
    <location>
        <position position="1"/>
    </location>
</feature>
<proteinExistence type="predicted"/>
<feature type="compositionally biased region" description="Basic and acidic residues" evidence="1">
    <location>
        <begin position="77"/>
        <end position="93"/>
    </location>
</feature>
<protein>
    <submittedName>
        <fullName evidence="2">Pyruvate dehydrogenase E1 component alpha subunit</fullName>
        <ecNumber evidence="2">1.2.4.1</ecNumber>
    </submittedName>
</protein>
<accession>A0A6J4SA67</accession>
<sequence length="167" mass="17843">LQHGGAVEAARALRHRKQPICDGHQRQPRVSGGPAVQAGRELPRAGHPGRRDGRARGARRGDDGARMDPRGQGACVARDEDVPVPRPFDERPGEIPFARRGAGGARQERPDRGVQAGAGDARRRRGRVQGDRRGNQEAGRRGGGLRRAVARAARGGTIYRRAGGAVL</sequence>
<evidence type="ECO:0000256" key="1">
    <source>
        <dbReference type="SAM" id="MobiDB-lite"/>
    </source>
</evidence>
<organism evidence="2">
    <name type="scientific">uncultured Sphingomonadaceae bacterium</name>
    <dbReference type="NCBI Taxonomy" id="169976"/>
    <lineage>
        <taxon>Bacteria</taxon>
        <taxon>Pseudomonadati</taxon>
        <taxon>Pseudomonadota</taxon>
        <taxon>Alphaproteobacteria</taxon>
        <taxon>Sphingomonadales</taxon>
        <taxon>Sphingomonadaceae</taxon>
        <taxon>environmental samples</taxon>
    </lineage>
</organism>
<reference evidence="2" key="1">
    <citation type="submission" date="2020-02" db="EMBL/GenBank/DDBJ databases">
        <authorList>
            <person name="Meier V. D."/>
        </authorList>
    </citation>
    <scope>NUCLEOTIDE SEQUENCE</scope>
    <source>
        <strain evidence="2">AVDCRST_MAG91</strain>
    </source>
</reference>
<dbReference type="EMBL" id="CADCVX010000112">
    <property type="protein sequence ID" value="CAA9490169.1"/>
    <property type="molecule type" value="Genomic_DNA"/>
</dbReference>
<feature type="region of interest" description="Disordered" evidence="1">
    <location>
        <begin position="1"/>
        <end position="149"/>
    </location>
</feature>